<dbReference type="SMART" id="SM00895">
    <property type="entry name" value="FCD"/>
    <property type="match status" value="1"/>
</dbReference>
<feature type="domain" description="HTH gntR-type" evidence="4">
    <location>
        <begin position="11"/>
        <end position="78"/>
    </location>
</feature>
<proteinExistence type="predicted"/>
<dbReference type="EMBL" id="JACVXA010000003">
    <property type="protein sequence ID" value="MBE3636782.1"/>
    <property type="molecule type" value="Genomic_DNA"/>
</dbReference>
<dbReference type="SUPFAM" id="SSF46785">
    <property type="entry name" value="Winged helix' DNA-binding domain"/>
    <property type="match status" value="1"/>
</dbReference>
<keyword evidence="1" id="KW-0805">Transcription regulation</keyword>
<dbReference type="SUPFAM" id="SSF48008">
    <property type="entry name" value="GntR ligand-binding domain-like"/>
    <property type="match status" value="1"/>
</dbReference>
<name>A0A8J6YSB3_9RHOB</name>
<protein>
    <submittedName>
        <fullName evidence="5">GntR family transcriptional regulator</fullName>
    </submittedName>
</protein>
<dbReference type="AlphaFoldDB" id="A0A8J6YSB3"/>
<evidence type="ECO:0000256" key="3">
    <source>
        <dbReference type="ARBA" id="ARBA00023163"/>
    </source>
</evidence>
<dbReference type="Gene3D" id="1.20.120.530">
    <property type="entry name" value="GntR ligand-binding domain-like"/>
    <property type="match status" value="1"/>
</dbReference>
<evidence type="ECO:0000259" key="4">
    <source>
        <dbReference type="PROSITE" id="PS50949"/>
    </source>
</evidence>
<dbReference type="PANTHER" id="PTHR43537">
    <property type="entry name" value="TRANSCRIPTIONAL REGULATOR, GNTR FAMILY"/>
    <property type="match status" value="1"/>
</dbReference>
<dbReference type="Proteomes" id="UP000609121">
    <property type="component" value="Unassembled WGS sequence"/>
</dbReference>
<dbReference type="CDD" id="cd07377">
    <property type="entry name" value="WHTH_GntR"/>
    <property type="match status" value="1"/>
</dbReference>
<evidence type="ECO:0000313" key="6">
    <source>
        <dbReference type="Proteomes" id="UP000609121"/>
    </source>
</evidence>
<dbReference type="InterPro" id="IPR008920">
    <property type="entry name" value="TF_FadR/GntR_C"/>
</dbReference>
<keyword evidence="6" id="KW-1185">Reference proteome</keyword>
<comment type="caution">
    <text evidence="5">The sequence shown here is derived from an EMBL/GenBank/DDBJ whole genome shotgun (WGS) entry which is preliminary data.</text>
</comment>
<dbReference type="InterPro" id="IPR036390">
    <property type="entry name" value="WH_DNA-bd_sf"/>
</dbReference>
<dbReference type="PANTHER" id="PTHR43537:SF6">
    <property type="entry name" value="HTH-TYPE TRANSCRIPTIONAL REPRESSOR RSPR"/>
    <property type="match status" value="1"/>
</dbReference>
<dbReference type="PROSITE" id="PS50949">
    <property type="entry name" value="HTH_GNTR"/>
    <property type="match status" value="1"/>
</dbReference>
<keyword evidence="3" id="KW-0804">Transcription</keyword>
<gene>
    <name evidence="5" type="ORF">ICN82_01030</name>
</gene>
<reference evidence="5" key="1">
    <citation type="submission" date="2020-09" db="EMBL/GenBank/DDBJ databases">
        <title>A novel bacterium of genus Mangrovicoccus, isolated from South China Sea.</title>
        <authorList>
            <person name="Huang H."/>
            <person name="Mo K."/>
            <person name="Hu Y."/>
        </authorList>
    </citation>
    <scope>NUCLEOTIDE SEQUENCE</scope>
    <source>
        <strain evidence="5">HB182678</strain>
    </source>
</reference>
<keyword evidence="2" id="KW-0238">DNA-binding</keyword>
<dbReference type="InterPro" id="IPR011711">
    <property type="entry name" value="GntR_C"/>
</dbReference>
<sequence>MSLDPSFELSAPVGSQLILTLRRRIVTGELVPGTRLSEKEIAADYGLSRQPVREAFIKLSADRLVEVRPQRGTFVCRIKIEDVMTSRFVREAVEADIARLAATRADDAAIRLLRDMLDRQRASLGAGGPVFMQLDEQFHRALAETAGQAGAWLHLESIKMHMDRVRHLTAAELPVAPLVDQHAAIVEAVAARDPDRAEGAVRAHLRGVLEHLEAMKLSLPDYFI</sequence>
<evidence type="ECO:0000313" key="5">
    <source>
        <dbReference type="EMBL" id="MBE3636782.1"/>
    </source>
</evidence>
<dbReference type="GO" id="GO:0003700">
    <property type="term" value="F:DNA-binding transcription factor activity"/>
    <property type="evidence" value="ECO:0007669"/>
    <property type="project" value="InterPro"/>
</dbReference>
<evidence type="ECO:0000256" key="1">
    <source>
        <dbReference type="ARBA" id="ARBA00023015"/>
    </source>
</evidence>
<dbReference type="RefSeq" id="WP_193178970.1">
    <property type="nucleotide sequence ID" value="NZ_JACVXA010000003.1"/>
</dbReference>
<dbReference type="InterPro" id="IPR000524">
    <property type="entry name" value="Tscrpt_reg_HTH_GntR"/>
</dbReference>
<evidence type="ECO:0000256" key="2">
    <source>
        <dbReference type="ARBA" id="ARBA00023125"/>
    </source>
</evidence>
<dbReference type="Pfam" id="PF00392">
    <property type="entry name" value="GntR"/>
    <property type="match status" value="1"/>
</dbReference>
<organism evidence="5 6">
    <name type="scientific">Mangrovicoccus algicola</name>
    <dbReference type="NCBI Taxonomy" id="2771008"/>
    <lineage>
        <taxon>Bacteria</taxon>
        <taxon>Pseudomonadati</taxon>
        <taxon>Pseudomonadota</taxon>
        <taxon>Alphaproteobacteria</taxon>
        <taxon>Rhodobacterales</taxon>
        <taxon>Paracoccaceae</taxon>
        <taxon>Mangrovicoccus</taxon>
    </lineage>
</organism>
<dbReference type="Gene3D" id="1.10.10.10">
    <property type="entry name" value="Winged helix-like DNA-binding domain superfamily/Winged helix DNA-binding domain"/>
    <property type="match status" value="1"/>
</dbReference>
<dbReference type="Pfam" id="PF07729">
    <property type="entry name" value="FCD"/>
    <property type="match status" value="1"/>
</dbReference>
<dbReference type="InterPro" id="IPR036388">
    <property type="entry name" value="WH-like_DNA-bd_sf"/>
</dbReference>
<dbReference type="GO" id="GO:0003677">
    <property type="term" value="F:DNA binding"/>
    <property type="evidence" value="ECO:0007669"/>
    <property type="project" value="UniProtKB-KW"/>
</dbReference>
<accession>A0A8J6YSB3</accession>
<dbReference type="SMART" id="SM00345">
    <property type="entry name" value="HTH_GNTR"/>
    <property type="match status" value="1"/>
</dbReference>